<reference evidence="2" key="1">
    <citation type="submission" date="2020-05" db="UniProtKB">
        <authorList>
            <consortium name="EnsemblMetazoa"/>
        </authorList>
    </citation>
    <scope>IDENTIFICATION</scope>
    <source>
        <strain evidence="2">TTRI</strain>
    </source>
</reference>
<protein>
    <submittedName>
        <fullName evidence="2">Uncharacterized protein</fullName>
    </submittedName>
</protein>
<dbReference type="VEuPathDB" id="VectorBase:GAUT009114"/>
<keyword evidence="1" id="KW-0812">Transmembrane</keyword>
<feature type="transmembrane region" description="Helical" evidence="1">
    <location>
        <begin position="6"/>
        <end position="24"/>
    </location>
</feature>
<organism evidence="2 3">
    <name type="scientific">Glossina austeni</name>
    <name type="common">Savannah tsetse fly</name>
    <dbReference type="NCBI Taxonomy" id="7395"/>
    <lineage>
        <taxon>Eukaryota</taxon>
        <taxon>Metazoa</taxon>
        <taxon>Ecdysozoa</taxon>
        <taxon>Arthropoda</taxon>
        <taxon>Hexapoda</taxon>
        <taxon>Insecta</taxon>
        <taxon>Pterygota</taxon>
        <taxon>Neoptera</taxon>
        <taxon>Endopterygota</taxon>
        <taxon>Diptera</taxon>
        <taxon>Brachycera</taxon>
        <taxon>Muscomorpha</taxon>
        <taxon>Hippoboscoidea</taxon>
        <taxon>Glossinidae</taxon>
        <taxon>Glossina</taxon>
    </lineage>
</organism>
<accession>A0A1A9UM93</accession>
<keyword evidence="1" id="KW-0472">Membrane</keyword>
<keyword evidence="1" id="KW-1133">Transmembrane helix</keyword>
<evidence type="ECO:0000313" key="2">
    <source>
        <dbReference type="EnsemblMetazoa" id="GAUT009114-PA"/>
    </source>
</evidence>
<evidence type="ECO:0000256" key="1">
    <source>
        <dbReference type="SAM" id="Phobius"/>
    </source>
</evidence>
<dbReference type="AlphaFoldDB" id="A0A1A9UM93"/>
<keyword evidence="3" id="KW-1185">Reference proteome</keyword>
<proteinExistence type="predicted"/>
<dbReference type="EnsemblMetazoa" id="GAUT009114-RA">
    <property type="protein sequence ID" value="GAUT009114-PA"/>
    <property type="gene ID" value="GAUT009114"/>
</dbReference>
<feature type="transmembrane region" description="Helical" evidence="1">
    <location>
        <begin position="60"/>
        <end position="80"/>
    </location>
</feature>
<name>A0A1A9UM93_GLOAU</name>
<evidence type="ECO:0000313" key="3">
    <source>
        <dbReference type="Proteomes" id="UP000078200"/>
    </source>
</evidence>
<dbReference type="Proteomes" id="UP000078200">
    <property type="component" value="Unassembled WGS sequence"/>
</dbReference>
<sequence>MFPFFFNFFNIFIICVNITSRVYGFDMSLSRKCFTNIFNVLTRNFLRTTAKARNGKKLRVIFWPEVLAVVSLLCIFYAHYRAFINKFFPLIESFLEVPVKFRYNTVSD</sequence>